<dbReference type="Proteomes" id="UP001147782">
    <property type="component" value="Unassembled WGS sequence"/>
</dbReference>
<sequence>MTRRIDKGAEPDQTRARQYNWPRQGGSSETRNVDHVALAILRSQAGRTRLGMAMGYDMTMEDTVGGEGNEVRTREGERETAQAAAVADGKSRDWGDQSQDH</sequence>
<feature type="region of interest" description="Disordered" evidence="1">
    <location>
        <begin position="1"/>
        <end position="32"/>
    </location>
</feature>
<dbReference type="EMBL" id="JAPZBS010000008">
    <property type="protein sequence ID" value="KAJ5363776.1"/>
    <property type="molecule type" value="Genomic_DNA"/>
</dbReference>
<feature type="compositionally biased region" description="Basic and acidic residues" evidence="1">
    <location>
        <begin position="69"/>
        <end position="80"/>
    </location>
</feature>
<feature type="compositionally biased region" description="Basic and acidic residues" evidence="1">
    <location>
        <begin position="89"/>
        <end position="101"/>
    </location>
</feature>
<evidence type="ECO:0000313" key="3">
    <source>
        <dbReference type="Proteomes" id="UP001147782"/>
    </source>
</evidence>
<reference evidence="2" key="2">
    <citation type="journal article" date="2023" name="IMA Fungus">
        <title>Comparative genomic study of the Penicillium genus elucidates a diverse pangenome and 15 lateral gene transfer events.</title>
        <authorList>
            <person name="Petersen C."/>
            <person name="Sorensen T."/>
            <person name="Nielsen M.R."/>
            <person name="Sondergaard T.E."/>
            <person name="Sorensen J.L."/>
            <person name="Fitzpatrick D.A."/>
            <person name="Frisvad J.C."/>
            <person name="Nielsen K.L."/>
        </authorList>
    </citation>
    <scope>NUCLEOTIDE SEQUENCE</scope>
    <source>
        <strain evidence="2">IBT 29864</strain>
    </source>
</reference>
<dbReference type="RefSeq" id="XP_056551403.1">
    <property type="nucleotide sequence ID" value="XM_056702403.1"/>
</dbReference>
<gene>
    <name evidence="2" type="ORF">N7496_009489</name>
</gene>
<accession>A0A9W9V2H6</accession>
<dbReference type="AlphaFoldDB" id="A0A9W9V2H6"/>
<proteinExistence type="predicted"/>
<name>A0A9W9V2H6_9EURO</name>
<feature type="compositionally biased region" description="Basic and acidic residues" evidence="1">
    <location>
        <begin position="1"/>
        <end position="15"/>
    </location>
</feature>
<keyword evidence="3" id="KW-1185">Reference proteome</keyword>
<reference evidence="2" key="1">
    <citation type="submission" date="2022-11" db="EMBL/GenBank/DDBJ databases">
        <authorList>
            <person name="Petersen C."/>
        </authorList>
    </citation>
    <scope>NUCLEOTIDE SEQUENCE</scope>
    <source>
        <strain evidence="2">IBT 29864</strain>
    </source>
</reference>
<organism evidence="2 3">
    <name type="scientific">Penicillium cataractarum</name>
    <dbReference type="NCBI Taxonomy" id="2100454"/>
    <lineage>
        <taxon>Eukaryota</taxon>
        <taxon>Fungi</taxon>
        <taxon>Dikarya</taxon>
        <taxon>Ascomycota</taxon>
        <taxon>Pezizomycotina</taxon>
        <taxon>Eurotiomycetes</taxon>
        <taxon>Eurotiomycetidae</taxon>
        <taxon>Eurotiales</taxon>
        <taxon>Aspergillaceae</taxon>
        <taxon>Penicillium</taxon>
    </lineage>
</organism>
<feature type="region of interest" description="Disordered" evidence="1">
    <location>
        <begin position="61"/>
        <end position="101"/>
    </location>
</feature>
<dbReference type="GeneID" id="81441582"/>
<evidence type="ECO:0000256" key="1">
    <source>
        <dbReference type="SAM" id="MobiDB-lite"/>
    </source>
</evidence>
<comment type="caution">
    <text evidence="2">The sequence shown here is derived from an EMBL/GenBank/DDBJ whole genome shotgun (WGS) entry which is preliminary data.</text>
</comment>
<protein>
    <submittedName>
        <fullName evidence="2">Uncharacterized protein</fullName>
    </submittedName>
</protein>
<evidence type="ECO:0000313" key="2">
    <source>
        <dbReference type="EMBL" id="KAJ5363776.1"/>
    </source>
</evidence>